<dbReference type="EMBL" id="GEDG01029075">
    <property type="protein sequence ID" value="JAP12774.1"/>
    <property type="molecule type" value="Transcribed_RNA"/>
</dbReference>
<evidence type="ECO:0000256" key="1">
    <source>
        <dbReference type="SAM" id="SignalP"/>
    </source>
</evidence>
<dbReference type="AlphaFoldDB" id="A0A0V0GZU7"/>
<name>A0A0V0GZU7_SOLCH</name>
<evidence type="ECO:0000313" key="2">
    <source>
        <dbReference type="EMBL" id="JAP12774.1"/>
    </source>
</evidence>
<proteinExistence type="predicted"/>
<sequence length="79" mass="9164">MVHYFARQQFLFLLSPLLFHFTRKMLPCFLLSFFEDLGGGVKEEERKGHHSSLLPFLPMILSMHPATSIGPDYCHKKPT</sequence>
<protein>
    <submittedName>
        <fullName evidence="2">Putative ovule protein</fullName>
    </submittedName>
</protein>
<reference evidence="2" key="1">
    <citation type="submission" date="2015-12" db="EMBL/GenBank/DDBJ databases">
        <title>Gene expression during late stages of embryo sac development: a critical building block for successful pollen-pistil interactions.</title>
        <authorList>
            <person name="Liu Y."/>
            <person name="Joly V."/>
            <person name="Sabar M."/>
            <person name="Matton D.P."/>
        </authorList>
    </citation>
    <scope>NUCLEOTIDE SEQUENCE</scope>
</reference>
<feature type="signal peptide" evidence="1">
    <location>
        <begin position="1"/>
        <end position="24"/>
    </location>
</feature>
<accession>A0A0V0GZU7</accession>
<keyword evidence="1" id="KW-0732">Signal</keyword>
<feature type="chain" id="PRO_5006865612" evidence="1">
    <location>
        <begin position="25"/>
        <end position="79"/>
    </location>
</feature>
<organism evidence="2">
    <name type="scientific">Solanum chacoense</name>
    <name type="common">Chaco potato</name>
    <dbReference type="NCBI Taxonomy" id="4108"/>
    <lineage>
        <taxon>Eukaryota</taxon>
        <taxon>Viridiplantae</taxon>
        <taxon>Streptophyta</taxon>
        <taxon>Embryophyta</taxon>
        <taxon>Tracheophyta</taxon>
        <taxon>Spermatophyta</taxon>
        <taxon>Magnoliopsida</taxon>
        <taxon>eudicotyledons</taxon>
        <taxon>Gunneridae</taxon>
        <taxon>Pentapetalae</taxon>
        <taxon>asterids</taxon>
        <taxon>lamiids</taxon>
        <taxon>Solanales</taxon>
        <taxon>Solanaceae</taxon>
        <taxon>Solanoideae</taxon>
        <taxon>Solaneae</taxon>
        <taxon>Solanum</taxon>
    </lineage>
</organism>